<evidence type="ECO:0000256" key="2">
    <source>
        <dbReference type="ARBA" id="ARBA00010400"/>
    </source>
</evidence>
<comment type="caution">
    <text evidence="6">The sequence shown here is derived from an EMBL/GenBank/DDBJ whole genome shotgun (WGS) entry which is preliminary data.</text>
</comment>
<dbReference type="InterPro" id="IPR031825">
    <property type="entry name" value="RXLR"/>
</dbReference>
<dbReference type="Proteomes" id="UP000693981">
    <property type="component" value="Unassembled WGS sequence"/>
</dbReference>
<comment type="subcellular location">
    <subcellularLocation>
        <location evidence="1 5">Secreted</location>
    </subcellularLocation>
</comment>
<evidence type="ECO:0000313" key="7">
    <source>
        <dbReference type="Proteomes" id="UP000693981"/>
    </source>
</evidence>
<dbReference type="AlphaFoldDB" id="A0A8T1VE08"/>
<comment type="similarity">
    <text evidence="2 5">Belongs to the RxLR effector family.</text>
</comment>
<evidence type="ECO:0000256" key="5">
    <source>
        <dbReference type="RuleBase" id="RU367124"/>
    </source>
</evidence>
<gene>
    <name evidence="6" type="ORF">PHYBOEH_000374</name>
</gene>
<comment type="function">
    <text evidence="5">Effector that suppresses plant defense responses during pathogen infection.</text>
</comment>
<keyword evidence="7" id="KW-1185">Reference proteome</keyword>
<dbReference type="Pfam" id="PF16810">
    <property type="entry name" value="RXLR"/>
    <property type="match status" value="1"/>
</dbReference>
<dbReference type="EMBL" id="JAGDFL010001041">
    <property type="protein sequence ID" value="KAG7378433.1"/>
    <property type="molecule type" value="Genomic_DNA"/>
</dbReference>
<reference evidence="6" key="1">
    <citation type="submission" date="2021-02" db="EMBL/GenBank/DDBJ databases">
        <authorList>
            <person name="Palmer J.M."/>
        </authorList>
    </citation>
    <scope>NUCLEOTIDE SEQUENCE</scope>
    <source>
        <strain evidence="6">SCRP23</strain>
    </source>
</reference>
<dbReference type="OrthoDB" id="94197at2759"/>
<comment type="domain">
    <text evidence="5">The RxLR-dEER motif acts to carry the protein into the host cell cytoplasm through binding to cell surface phosphatidylinositol-3-phosphate.</text>
</comment>
<evidence type="ECO:0000256" key="1">
    <source>
        <dbReference type="ARBA" id="ARBA00004613"/>
    </source>
</evidence>
<feature type="chain" id="PRO_5035962334" description="RxLR effector protein" evidence="5">
    <location>
        <begin position="19"/>
        <end position="212"/>
    </location>
</feature>
<proteinExistence type="inferred from homology"/>
<keyword evidence="4 5" id="KW-0732">Signal</keyword>
<evidence type="ECO:0000256" key="4">
    <source>
        <dbReference type="ARBA" id="ARBA00022729"/>
    </source>
</evidence>
<keyword evidence="3 5" id="KW-0964">Secreted</keyword>
<name>A0A8T1VE08_9STRA</name>
<evidence type="ECO:0000313" key="6">
    <source>
        <dbReference type="EMBL" id="KAG7378433.1"/>
    </source>
</evidence>
<evidence type="ECO:0000256" key="3">
    <source>
        <dbReference type="ARBA" id="ARBA00022525"/>
    </source>
</evidence>
<dbReference type="GO" id="GO:0005576">
    <property type="term" value="C:extracellular region"/>
    <property type="evidence" value="ECO:0007669"/>
    <property type="project" value="UniProtKB-SubCell"/>
</dbReference>
<feature type="signal peptide" evidence="5">
    <location>
        <begin position="1"/>
        <end position="18"/>
    </location>
</feature>
<organism evidence="6 7">
    <name type="scientific">Phytophthora boehmeriae</name>
    <dbReference type="NCBI Taxonomy" id="109152"/>
    <lineage>
        <taxon>Eukaryota</taxon>
        <taxon>Sar</taxon>
        <taxon>Stramenopiles</taxon>
        <taxon>Oomycota</taxon>
        <taxon>Peronosporomycetes</taxon>
        <taxon>Peronosporales</taxon>
        <taxon>Peronosporaceae</taxon>
        <taxon>Phytophthora</taxon>
    </lineage>
</organism>
<sequence>MRAYYILLAAALSVIATGETTPTTAASGVATFTSGQRSLRSYDMTGLNTKDALSDEERGVDLKLLGDLIQPDKIQAALSDAKKQKALFKAWFKDKDMSAAIYSRLSTNGEFIKNKDIVIAYGNYLTRMKNDKILGRWLHTKTLASVKEQTGAQNLNKARKTFAKWYNNGKTADEVAKLVKAEFGEKYSHLLVMYEGFIQKQQRLGIKPGKAR</sequence>
<accession>A0A8T1VE08</accession>
<protein>
    <recommendedName>
        <fullName evidence="5">RxLR effector protein</fullName>
    </recommendedName>
</protein>